<comment type="similarity">
    <text evidence="1 5">Belongs to the peptidase S8 family.</text>
</comment>
<evidence type="ECO:0000313" key="8">
    <source>
        <dbReference type="Proteomes" id="UP000650511"/>
    </source>
</evidence>
<dbReference type="Gene3D" id="3.40.50.200">
    <property type="entry name" value="Peptidase S8/S53 domain"/>
    <property type="match status" value="1"/>
</dbReference>
<feature type="domain" description="Peptidase S8/S53" evidence="6">
    <location>
        <begin position="165"/>
        <end position="454"/>
    </location>
</feature>
<gene>
    <name evidence="7" type="ORF">GCM10011354_15090</name>
</gene>
<reference evidence="7" key="1">
    <citation type="journal article" date="2014" name="Int. J. Syst. Evol. Microbiol.">
        <title>Complete genome sequence of Corynebacterium casei LMG S-19264T (=DSM 44701T), isolated from a smear-ripened cheese.</title>
        <authorList>
            <consortium name="US DOE Joint Genome Institute (JGI-PGF)"/>
            <person name="Walter F."/>
            <person name="Albersmeier A."/>
            <person name="Kalinowski J."/>
            <person name="Ruckert C."/>
        </authorList>
    </citation>
    <scope>NUCLEOTIDE SEQUENCE</scope>
    <source>
        <strain evidence="7">CGMCC 1.14988</strain>
    </source>
</reference>
<dbReference type="PROSITE" id="PS51892">
    <property type="entry name" value="SUBTILASE"/>
    <property type="match status" value="1"/>
</dbReference>
<evidence type="ECO:0000256" key="2">
    <source>
        <dbReference type="ARBA" id="ARBA00022670"/>
    </source>
</evidence>
<dbReference type="InterPro" id="IPR015500">
    <property type="entry name" value="Peptidase_S8_subtilisin-rel"/>
</dbReference>
<evidence type="ECO:0000259" key="6">
    <source>
        <dbReference type="Pfam" id="PF00082"/>
    </source>
</evidence>
<keyword evidence="3 5" id="KW-0378">Hydrolase</keyword>
<dbReference type="PANTHER" id="PTHR43806">
    <property type="entry name" value="PEPTIDASE S8"/>
    <property type="match status" value="1"/>
</dbReference>
<accession>A0A8J3A7F5</accession>
<dbReference type="InterPro" id="IPR023827">
    <property type="entry name" value="Peptidase_S8_Asp-AS"/>
</dbReference>
<dbReference type="InterPro" id="IPR050131">
    <property type="entry name" value="Peptidase_S8_subtilisin-like"/>
</dbReference>
<dbReference type="InterPro" id="IPR000209">
    <property type="entry name" value="Peptidase_S8/S53_dom"/>
</dbReference>
<keyword evidence="4 5" id="KW-0720">Serine protease</keyword>
<reference evidence="7" key="2">
    <citation type="submission" date="2020-09" db="EMBL/GenBank/DDBJ databases">
        <authorList>
            <person name="Sun Q."/>
            <person name="Zhou Y."/>
        </authorList>
    </citation>
    <scope>NUCLEOTIDE SEQUENCE</scope>
    <source>
        <strain evidence="7">CGMCC 1.14988</strain>
    </source>
</reference>
<dbReference type="Pfam" id="PF00082">
    <property type="entry name" value="Peptidase_S8"/>
    <property type="match status" value="1"/>
</dbReference>
<protein>
    <recommendedName>
        <fullName evidence="6">Peptidase S8/S53 domain-containing protein</fullName>
    </recommendedName>
</protein>
<dbReference type="Proteomes" id="UP000650511">
    <property type="component" value="Unassembled WGS sequence"/>
</dbReference>
<evidence type="ECO:0000256" key="1">
    <source>
        <dbReference type="ARBA" id="ARBA00011073"/>
    </source>
</evidence>
<dbReference type="PROSITE" id="PS00136">
    <property type="entry name" value="SUBTILASE_ASP"/>
    <property type="match status" value="1"/>
</dbReference>
<dbReference type="AlphaFoldDB" id="A0A8J3A7F5"/>
<evidence type="ECO:0000256" key="4">
    <source>
        <dbReference type="ARBA" id="ARBA00022825"/>
    </source>
</evidence>
<evidence type="ECO:0000313" key="7">
    <source>
        <dbReference type="EMBL" id="GGI05639.1"/>
    </source>
</evidence>
<keyword evidence="8" id="KW-1185">Reference proteome</keyword>
<dbReference type="PRINTS" id="PR00723">
    <property type="entry name" value="SUBTILISIN"/>
</dbReference>
<evidence type="ECO:0000256" key="5">
    <source>
        <dbReference type="PROSITE-ProRule" id="PRU01240"/>
    </source>
</evidence>
<feature type="active site" description="Charge relay system" evidence="5">
    <location>
        <position position="174"/>
    </location>
</feature>
<organism evidence="7 8">
    <name type="scientific">Egicoccus halophilus</name>
    <dbReference type="NCBI Taxonomy" id="1670830"/>
    <lineage>
        <taxon>Bacteria</taxon>
        <taxon>Bacillati</taxon>
        <taxon>Actinomycetota</taxon>
        <taxon>Nitriliruptoria</taxon>
        <taxon>Egicoccales</taxon>
        <taxon>Egicoccaceae</taxon>
        <taxon>Egicoccus</taxon>
    </lineage>
</organism>
<name>A0A8J3A7F5_9ACTN</name>
<proteinExistence type="inferred from homology"/>
<sequence>MGHHEGGASVPAVAAHRRSWSWRLTATALTAALAASLLPTPQPAAADDTVRVNVQAAPGQLNAAARAVTASGGRVAAQLPALETLVVDVAAGQVDGLTALSSVIAATEDGVVPPAAVPAEAIAEGVVDSPLDHDEAYTDPARGVSLDHVTRVIGARELWARGVTGAGVGVALIDSGVVPVDGLTAGNVRNGPDLSFESQLEELAYLDTYGHGTAMAGIIAAQDPGPRNAAGGFDAAHTSGRHLGVAPDAGLLSLKLASFEGATDVSQVLAAIDWVVQHRDDEGLNVRVINLSFGTDGAQDYRLDPLAYAVEVAWRHGIVVVVSAGNDGDDYGRLANPAISPFVIAVGAADTRGTLRTDDDEVTAFSNRGDGVRNPDLLAPGRSVLSLRSPGSFIDVRNPQPDVAERYLKGSGTSQAAAVVSGAVALLLQERPELTPDEVKYLLTAHATPLAAPATEAGAGLLDLRAAVSAPLPADGVAQTHEFGTGTGSLQAARGSVTLGEGDEALVGEHTILGPFDSTAWARESLATRSWRDGAWLGQEWSDDCWCAESWTGRTWRTRSWRDDSWATRSWRTGDWDTRSWREAGWDTRSWRDAGWYTRSWRAEDWTN</sequence>
<dbReference type="SUPFAM" id="SSF52743">
    <property type="entry name" value="Subtilisin-like"/>
    <property type="match status" value="1"/>
</dbReference>
<dbReference type="GO" id="GO:0006508">
    <property type="term" value="P:proteolysis"/>
    <property type="evidence" value="ECO:0007669"/>
    <property type="project" value="UniProtKB-KW"/>
</dbReference>
<dbReference type="EMBL" id="BMHA01000005">
    <property type="protein sequence ID" value="GGI05639.1"/>
    <property type="molecule type" value="Genomic_DNA"/>
</dbReference>
<dbReference type="PANTHER" id="PTHR43806:SF11">
    <property type="entry name" value="CEREVISIN-RELATED"/>
    <property type="match status" value="1"/>
</dbReference>
<feature type="active site" description="Charge relay system" evidence="5">
    <location>
        <position position="211"/>
    </location>
</feature>
<dbReference type="RefSeq" id="WP_165403806.1">
    <property type="nucleotide sequence ID" value="NZ_BMHA01000005.1"/>
</dbReference>
<evidence type="ECO:0000256" key="3">
    <source>
        <dbReference type="ARBA" id="ARBA00022801"/>
    </source>
</evidence>
<dbReference type="InterPro" id="IPR036852">
    <property type="entry name" value="Peptidase_S8/S53_dom_sf"/>
</dbReference>
<comment type="caution">
    <text evidence="7">The sequence shown here is derived from an EMBL/GenBank/DDBJ whole genome shotgun (WGS) entry which is preliminary data.</text>
</comment>
<dbReference type="GO" id="GO:0004252">
    <property type="term" value="F:serine-type endopeptidase activity"/>
    <property type="evidence" value="ECO:0007669"/>
    <property type="project" value="UniProtKB-UniRule"/>
</dbReference>
<keyword evidence="2 5" id="KW-0645">Protease</keyword>
<feature type="active site" description="Charge relay system" evidence="5">
    <location>
        <position position="414"/>
    </location>
</feature>